<evidence type="ECO:0000313" key="2">
    <source>
        <dbReference type="EMBL" id="KAK4005658.1"/>
    </source>
</evidence>
<reference evidence="2 3" key="1">
    <citation type="journal article" date="2023" name="Nucleic Acids Res.">
        <title>The hologenome of Daphnia magna reveals possible DNA methylation and microbiome-mediated evolution of the host genome.</title>
        <authorList>
            <person name="Chaturvedi A."/>
            <person name="Li X."/>
            <person name="Dhandapani V."/>
            <person name="Marshall H."/>
            <person name="Kissane S."/>
            <person name="Cuenca-Cambronero M."/>
            <person name="Asole G."/>
            <person name="Calvet F."/>
            <person name="Ruiz-Romero M."/>
            <person name="Marangio P."/>
            <person name="Guigo R."/>
            <person name="Rago D."/>
            <person name="Mirbahai L."/>
            <person name="Eastwood N."/>
            <person name="Colbourne J.K."/>
            <person name="Zhou J."/>
            <person name="Mallon E."/>
            <person name="Orsini L."/>
        </authorList>
    </citation>
    <scope>NUCLEOTIDE SEQUENCE [LARGE SCALE GENOMIC DNA]</scope>
    <source>
        <strain evidence="2">LRV0_1</strain>
    </source>
</reference>
<accession>A0ABQ9YYU5</accession>
<comment type="caution">
    <text evidence="2">The sequence shown here is derived from an EMBL/GenBank/DDBJ whole genome shotgun (WGS) entry which is preliminary data.</text>
</comment>
<sequence length="90" mass="10596">MEDIDYNYVNGSPEGEQLQPQQPAHDDWGLGEQQEPEQPFDAWDVDGNWRAAVDTLKRILDLDPSRRHPPLYGWYAGNWDIPYRRNLEGW</sequence>
<protein>
    <submittedName>
        <fullName evidence="2">Uncharacterized protein</fullName>
    </submittedName>
</protein>
<organism evidence="2 3">
    <name type="scientific">Daphnia magna</name>
    <dbReference type="NCBI Taxonomy" id="35525"/>
    <lineage>
        <taxon>Eukaryota</taxon>
        <taxon>Metazoa</taxon>
        <taxon>Ecdysozoa</taxon>
        <taxon>Arthropoda</taxon>
        <taxon>Crustacea</taxon>
        <taxon>Branchiopoda</taxon>
        <taxon>Diplostraca</taxon>
        <taxon>Cladocera</taxon>
        <taxon>Anomopoda</taxon>
        <taxon>Daphniidae</taxon>
        <taxon>Daphnia</taxon>
    </lineage>
</organism>
<evidence type="ECO:0000313" key="3">
    <source>
        <dbReference type="Proteomes" id="UP001234178"/>
    </source>
</evidence>
<feature type="region of interest" description="Disordered" evidence="1">
    <location>
        <begin position="1"/>
        <end position="42"/>
    </location>
</feature>
<dbReference type="Proteomes" id="UP001234178">
    <property type="component" value="Unassembled WGS sequence"/>
</dbReference>
<gene>
    <name evidence="2" type="ORF">OUZ56_010700</name>
</gene>
<evidence type="ECO:0000256" key="1">
    <source>
        <dbReference type="SAM" id="MobiDB-lite"/>
    </source>
</evidence>
<name>A0ABQ9YYU5_9CRUS</name>
<keyword evidence="3" id="KW-1185">Reference proteome</keyword>
<proteinExistence type="predicted"/>
<dbReference type="EMBL" id="JAOYFB010000002">
    <property type="protein sequence ID" value="KAK4005658.1"/>
    <property type="molecule type" value="Genomic_DNA"/>
</dbReference>